<comment type="caution">
    <text evidence="1">The sequence shown here is derived from an EMBL/GenBank/DDBJ whole genome shotgun (WGS) entry which is preliminary data.</text>
</comment>
<dbReference type="PANTHER" id="PTHR42754">
    <property type="entry name" value="ENDOGLUCANASE"/>
    <property type="match status" value="1"/>
</dbReference>
<name>A0A832ZEH1_9EURY</name>
<evidence type="ECO:0000313" key="2">
    <source>
        <dbReference type="Proteomes" id="UP000653692"/>
    </source>
</evidence>
<dbReference type="InterPro" id="IPR013431">
    <property type="entry name" value="Delta_60_rpt"/>
</dbReference>
<dbReference type="InterPro" id="IPR015943">
    <property type="entry name" value="WD40/YVTN_repeat-like_dom_sf"/>
</dbReference>
<dbReference type="InterPro" id="IPR011047">
    <property type="entry name" value="Quinoprotein_ADH-like_sf"/>
</dbReference>
<dbReference type="Proteomes" id="UP000653692">
    <property type="component" value="Unassembled WGS sequence"/>
</dbReference>
<protein>
    <recommendedName>
        <fullName evidence="3">Bulb-type lectin domain-containing protein</fullName>
    </recommendedName>
</protein>
<sequence length="225" mass="24428">MRKFFLLLMLVLLSLLTPAMAQEIYWVKEFKGKAYAVALAPNGDIIVAGITDSFGAGSNDVWVLRLDENGNVKWQKTYGGSGSDWAEAVTITPNGDIIVVGETRSFGVGGLDVWVLQLDENGNVKWQKTYGGTKSDWAWAVAITPNGDIIVAGITWSFGAGEDDFWVLRLDEEGNIKWQKTYGGWGVDLARAVAIAPDGDGVLGGDYVIRFNVDDAPLYEGDGWG</sequence>
<evidence type="ECO:0008006" key="3">
    <source>
        <dbReference type="Google" id="ProtNLM"/>
    </source>
</evidence>
<dbReference type="Pfam" id="PF17164">
    <property type="entry name" value="DUF5122"/>
    <property type="match status" value="2"/>
</dbReference>
<dbReference type="PANTHER" id="PTHR42754:SF1">
    <property type="entry name" value="LIPOPROTEIN"/>
    <property type="match status" value="1"/>
</dbReference>
<dbReference type="Gene3D" id="2.130.10.10">
    <property type="entry name" value="YVTN repeat-like/Quinoprotein amine dehydrogenase"/>
    <property type="match status" value="1"/>
</dbReference>
<organism evidence="1 2">
    <name type="scientific">Thermococcus paralvinellae</name>
    <dbReference type="NCBI Taxonomy" id="582419"/>
    <lineage>
        <taxon>Archaea</taxon>
        <taxon>Methanobacteriati</taxon>
        <taxon>Methanobacteriota</taxon>
        <taxon>Thermococci</taxon>
        <taxon>Thermococcales</taxon>
        <taxon>Thermococcaceae</taxon>
        <taxon>Thermococcus</taxon>
    </lineage>
</organism>
<feature type="non-terminal residue" evidence="1">
    <location>
        <position position="225"/>
    </location>
</feature>
<dbReference type="EMBL" id="DQUR01000006">
    <property type="protein sequence ID" value="HIP88413.1"/>
    <property type="molecule type" value="Genomic_DNA"/>
</dbReference>
<dbReference type="SUPFAM" id="SSF50998">
    <property type="entry name" value="Quinoprotein alcohol dehydrogenase-like"/>
    <property type="match status" value="1"/>
</dbReference>
<accession>A0A832ZEH1</accession>
<reference evidence="1" key="1">
    <citation type="journal article" date="2020" name="ISME J.">
        <title>Gammaproteobacteria mediating utilization of methyl-, sulfur- and petroleum organic compounds in deep ocean hydrothermal plumes.</title>
        <authorList>
            <person name="Zhou Z."/>
            <person name="Liu Y."/>
            <person name="Pan J."/>
            <person name="Cron B.R."/>
            <person name="Toner B.M."/>
            <person name="Anantharaman K."/>
            <person name="Breier J.A."/>
            <person name="Dick G.J."/>
            <person name="Li M."/>
        </authorList>
    </citation>
    <scope>NUCLEOTIDE SEQUENCE</scope>
    <source>
        <strain evidence="1">SZUA-1476</strain>
    </source>
</reference>
<gene>
    <name evidence="1" type="ORF">EYH24_00155</name>
</gene>
<evidence type="ECO:0000313" key="1">
    <source>
        <dbReference type="EMBL" id="HIP88413.1"/>
    </source>
</evidence>
<dbReference type="AlphaFoldDB" id="A0A832ZEH1"/>
<proteinExistence type="predicted"/>